<proteinExistence type="predicted"/>
<sequence>MSKTIGVILSLKNALSEQIKPAIASLKEAEKQSEQAKEQLEVYKQAVEQAKANIAQYVTELENLKKSVVEQNREYQRAKANIDSLKNSNIELQNEITKQAMELDRLGQEYGSNSKEYKNAAKQLQALRQQHRNNNISIKEQTENLNRLEETIIKNSDAVNDMKSQEKALKEALEQAENSVSEQRKEILKLGNSFRQIEKEVEESKKTFKEWGKTVGSSIDGAVKSALKWGASIIGLTGGLGAGGAIKMGMETSINLEAYRTMLETATKDFKKTNKLMENAELLSISTPFSPEEVIQATATLESYGIDSEKWLAMIADAAGATNTTMEQATEAVKDILSKNEFQSMENLGVSKEMIIEAAEKKYGKNKVFNKQGQVKDQEKLQIVLEEIMVSKFDGGAEKLSQTVRGLWSTITGSVNMGLAKILGMENGLIKTGSILDIIKQKMTLLRDILIKWEEDGTLDDLAKEFTIVFTEIANSVISTYNFIKENHEVIIALTKFLGIIYILTKGVFALKAAFEAYQIAVTALSNIGFLVTIFTKLKLAIASFNLMLASTPVGWVTAAIGAIAFALYMLIFEFDKVKSFVGSLWDSLKSFADNMPWWASIIVGAFMPVITIIKGLGKVWEWAKSLFSDEDIEKNIEVTEKTKKDIQELAKPQVENKIPSQNKVFEESFAKVEAPQSLNSVKSNAITRATINNPRPAVTNSNNIYIQGDIYGYDEFKEKVAGVIVDISKNNMANVT</sequence>
<keyword evidence="5" id="KW-1185">Reference proteome</keyword>
<dbReference type="RefSeq" id="WP_005884221.1">
    <property type="nucleotide sequence ID" value="NZ_CP028102.1"/>
</dbReference>
<organism evidence="4 5">
    <name type="scientific">Fusobacterium mortiferum ATCC 9817</name>
    <dbReference type="NCBI Taxonomy" id="469616"/>
    <lineage>
        <taxon>Bacteria</taxon>
        <taxon>Fusobacteriati</taxon>
        <taxon>Fusobacteriota</taxon>
        <taxon>Fusobacteriia</taxon>
        <taxon>Fusobacteriales</taxon>
        <taxon>Fusobacteriaceae</taxon>
        <taxon>Fusobacterium</taxon>
    </lineage>
</organism>
<dbReference type="SUPFAM" id="SSF57997">
    <property type="entry name" value="Tropomyosin"/>
    <property type="match status" value="1"/>
</dbReference>
<name>A0ABN5JA03_FUSMR</name>
<evidence type="ECO:0000256" key="2">
    <source>
        <dbReference type="SAM" id="Coils"/>
    </source>
</evidence>
<keyword evidence="3" id="KW-0472">Membrane</keyword>
<evidence type="ECO:0008006" key="6">
    <source>
        <dbReference type="Google" id="ProtNLM"/>
    </source>
</evidence>
<gene>
    <name evidence="4" type="ORF">C4N19_06475</name>
</gene>
<evidence type="ECO:0000313" key="5">
    <source>
        <dbReference type="Proteomes" id="UP000240258"/>
    </source>
</evidence>
<protein>
    <recommendedName>
        <fullName evidence="6">Phage tail tape measure protein, TP901 family</fullName>
    </recommendedName>
</protein>
<evidence type="ECO:0000256" key="3">
    <source>
        <dbReference type="SAM" id="Phobius"/>
    </source>
</evidence>
<keyword evidence="1 2" id="KW-0175">Coiled coil</keyword>
<dbReference type="EMBL" id="CP028102">
    <property type="protein sequence ID" value="AVQ18754.1"/>
    <property type="molecule type" value="Genomic_DNA"/>
</dbReference>
<dbReference type="Gene3D" id="1.10.287.1490">
    <property type="match status" value="1"/>
</dbReference>
<feature type="transmembrane region" description="Helical" evidence="3">
    <location>
        <begin position="517"/>
        <end position="535"/>
    </location>
</feature>
<keyword evidence="3" id="KW-1133">Transmembrane helix</keyword>
<accession>A0ABN5JA03</accession>
<feature type="transmembrane region" description="Helical" evidence="3">
    <location>
        <begin position="598"/>
        <end position="618"/>
    </location>
</feature>
<dbReference type="PANTHER" id="PTHR32083">
    <property type="entry name" value="CILIA AND FLAGELLA-ASSOCIATED PROTEIN 58-RELATED"/>
    <property type="match status" value="1"/>
</dbReference>
<evidence type="ECO:0000256" key="1">
    <source>
        <dbReference type="ARBA" id="ARBA00023054"/>
    </source>
</evidence>
<feature type="transmembrane region" description="Helical" evidence="3">
    <location>
        <begin position="547"/>
        <end position="572"/>
    </location>
</feature>
<dbReference type="GeneID" id="62763163"/>
<keyword evidence="3" id="KW-0812">Transmembrane</keyword>
<dbReference type="PANTHER" id="PTHR32083:SF0">
    <property type="entry name" value="CILIA AND FLAGELLA-ASSOCIATED PROTEIN 58"/>
    <property type="match status" value="1"/>
</dbReference>
<feature type="coiled-coil region" evidence="2">
    <location>
        <begin position="19"/>
        <end position="193"/>
    </location>
</feature>
<dbReference type="Proteomes" id="UP000240258">
    <property type="component" value="Chromosome"/>
</dbReference>
<reference evidence="5" key="1">
    <citation type="journal article" date="2018" name="MSphere">
        <title>Fusobacterium Genomics Using MinION and Illumina Sequencing Enables Genome Completion and Correction.</title>
        <authorList>
            <person name="Todd S.M."/>
            <person name="Settlage R.E."/>
            <person name="Lahmers K.K."/>
            <person name="Slade D.J."/>
        </authorList>
    </citation>
    <scope>NUCLEOTIDE SEQUENCE [LARGE SCALE GENOMIC DNA]</scope>
    <source>
        <strain evidence="5">ATCC 9817</strain>
    </source>
</reference>
<evidence type="ECO:0000313" key="4">
    <source>
        <dbReference type="EMBL" id="AVQ18754.1"/>
    </source>
</evidence>